<dbReference type="InterPro" id="IPR004589">
    <property type="entry name" value="DNA_helicase_ATP-dep_RecQ"/>
</dbReference>
<organism evidence="11 12">
    <name type="scientific">Batrachochytrium salamandrivorans</name>
    <dbReference type="NCBI Taxonomy" id="1357716"/>
    <lineage>
        <taxon>Eukaryota</taxon>
        <taxon>Fungi</taxon>
        <taxon>Fungi incertae sedis</taxon>
        <taxon>Chytridiomycota</taxon>
        <taxon>Chytridiomycota incertae sedis</taxon>
        <taxon>Chytridiomycetes</taxon>
        <taxon>Rhizophydiales</taxon>
        <taxon>Rhizophydiales incertae sedis</taxon>
        <taxon>Batrachochytrium</taxon>
    </lineage>
</organism>
<keyword evidence="4" id="KW-0347">Helicase</keyword>
<dbReference type="InterPro" id="IPR027417">
    <property type="entry name" value="P-loop_NTPase"/>
</dbReference>
<evidence type="ECO:0000256" key="3">
    <source>
        <dbReference type="ARBA" id="ARBA00022801"/>
    </source>
</evidence>
<dbReference type="PANTHER" id="PTHR13710:SF108">
    <property type="entry name" value="ATP-DEPENDENT DNA HELICASE Q4"/>
    <property type="match status" value="1"/>
</dbReference>
<dbReference type="NCBIfam" id="TIGR00614">
    <property type="entry name" value="recQ_fam"/>
    <property type="match status" value="1"/>
</dbReference>
<feature type="region of interest" description="Disordered" evidence="8">
    <location>
        <begin position="87"/>
        <end position="106"/>
    </location>
</feature>
<dbReference type="Gene3D" id="1.10.10.1460">
    <property type="match status" value="1"/>
</dbReference>
<evidence type="ECO:0000256" key="2">
    <source>
        <dbReference type="ARBA" id="ARBA00022741"/>
    </source>
</evidence>
<dbReference type="SUPFAM" id="SSF52540">
    <property type="entry name" value="P-loop containing nucleoside triphosphate hydrolases"/>
    <property type="match status" value="1"/>
</dbReference>
<proteinExistence type="inferred from homology"/>
<dbReference type="InterPro" id="IPR011545">
    <property type="entry name" value="DEAD/DEAH_box_helicase_dom"/>
</dbReference>
<evidence type="ECO:0000313" key="11">
    <source>
        <dbReference type="EMBL" id="KAH6593491.1"/>
    </source>
</evidence>
<dbReference type="Pfam" id="PF00271">
    <property type="entry name" value="Helicase_C"/>
    <property type="match status" value="1"/>
</dbReference>
<feature type="region of interest" description="Disordered" evidence="8">
    <location>
        <begin position="337"/>
        <end position="393"/>
    </location>
</feature>
<name>A0ABQ8F7F4_9FUNG</name>
<feature type="compositionally biased region" description="Polar residues" evidence="8">
    <location>
        <begin position="434"/>
        <end position="443"/>
    </location>
</feature>
<gene>
    <name evidence="11" type="ORF">BASA50_007301</name>
</gene>
<feature type="compositionally biased region" description="Polar residues" evidence="8">
    <location>
        <begin position="573"/>
        <end position="583"/>
    </location>
</feature>
<evidence type="ECO:0000256" key="4">
    <source>
        <dbReference type="ARBA" id="ARBA00022806"/>
    </source>
</evidence>
<evidence type="ECO:0000256" key="7">
    <source>
        <dbReference type="ARBA" id="ARBA00034808"/>
    </source>
</evidence>
<evidence type="ECO:0000259" key="10">
    <source>
        <dbReference type="PROSITE" id="PS51194"/>
    </source>
</evidence>
<feature type="region of interest" description="Disordered" evidence="8">
    <location>
        <begin position="189"/>
        <end position="212"/>
    </location>
</feature>
<dbReference type="PROSITE" id="PS51194">
    <property type="entry name" value="HELICASE_CTER"/>
    <property type="match status" value="1"/>
</dbReference>
<dbReference type="SMART" id="SM00487">
    <property type="entry name" value="DEXDc"/>
    <property type="match status" value="1"/>
</dbReference>
<evidence type="ECO:0000313" key="12">
    <source>
        <dbReference type="Proteomes" id="UP001648503"/>
    </source>
</evidence>
<protein>
    <recommendedName>
        <fullName evidence="7">DNA 3'-5' helicase</fullName>
        <ecNumber evidence="7">5.6.2.4</ecNumber>
    </recommendedName>
</protein>
<dbReference type="Proteomes" id="UP001648503">
    <property type="component" value="Unassembled WGS sequence"/>
</dbReference>
<evidence type="ECO:0000259" key="9">
    <source>
        <dbReference type="PROSITE" id="PS51192"/>
    </source>
</evidence>
<evidence type="ECO:0000256" key="6">
    <source>
        <dbReference type="ARBA" id="ARBA00034617"/>
    </source>
</evidence>
<sequence length="1565" mass="174685">MEEYMRQLADWEHYFQKKYHHEPTTDDIAKRPRVAATYQRLRELQARGTTASCRTGDSVNTTRERPLLRPLSASRPTLDQAGFATEIQHKQQPSASAQIPSKQSSNATVQYVRSPFGSKIDRLAYERLYTGGKEYSSPSAKSVLSTLESKTDSLAVRNHPIPDIVLPPEPFKTPTKPRSASKADSIFKSPLGSIHRNHGVSPSILSSKSKHKGTGAMFVKSDLEDEWIGPSPAKSGRSGRTRLMESLFAASVEASDEPSSKKTNINSISNGQSNVFLDRLNSIDLPSSDGFLKKNETLPLNIPNPVSSKNSDRAEAVLTKMPEFFKLYSHIHCHPHAEPTNVAPDEGVTPKLTSQADLPGNLPFGDFLNKDRRQTTRPEQGLTETHNAAMPVDHASDEHSMLPDEVENEHPENDKYKIRKLFSVGASAPRWQTHGDQQKTSSQRRSRVSDTPKRWPHHSRHFSGAPDDSDDSESDMSDINDEFGSARVVVCPNKFVNSRTLKREASNHLLLSSNYHEFLSLKEQQAFSDVIKYVDQTSGNASTTIPTDEISEPPCFGQTTVACRVAGSDDSNHAVSENVQHSNAKPIAPSLCINSRARTAKPRSKSERVSSSPTPMPDTGAIQTPDEERTDEVHTAHEDTIRVSGRRRRPITVDLALKRESNESESSISDAPAGKHRKMKDTADMKSTTKASQGKTAVVEAALDSKPKRDSRIKKETSTTGTGVVNSNYRALKLRKKPLSGRSGATGGRFGKGFSSKRVTAYPDTTRLKNAYGELEEVERKSKIADAIVEVELVDIPIDFVHTQESASPSCIPVYHSKKSSVVYVDLHLALKRLCGLDSFRAGQEEAITRIMSGNSTLIILPTGGGKSLCYQLPAFIFRHIQQVQPSIILVISPTISLMRDQMRCLPAGLRAACLSSGHQSVSVTCQIYAKLESNELDILFVSPERLQSASFNELIQLGKIPPIRIACIDEAHCLSEWSHNFRPSYLHLHHILKKRLHVECFVALSATATVPTQHSICTMLNIDPIAGSIVSPSIIRDNLVVSVTRVSADDSRDATLVDMLRTSQYRDLESIIIYCMFQANLFYTNILFDRAQTDRVAQYLRVRDFDADSYHSGKTPEQREYVQTRFLHGRLRIIVATVAFGLGINKHNVRSVIHYSMPKSIEDYMQEIGRSGRNGEPSYCNLFLLQEDYVKHRSFAFSDGVDEAGIWRLLNLLFVPNAPSKSGSSSGSLRRTKTYSEKADPASMGRLVLPIQKLELELDTRESVISTLLSYIELSDSDCPPIKVYPALSATFTLFCSKSKLEALSETSQMVRWARVLGTAAKYGLEFDTFKVAKAANMEPQDISSELWKLQMGKQLKFNSGDKAFNIMINIAWENGDERQEYLDKLCDALFKKMIAIEATSVWKLDYLYETLHSSTHDSLDVDMDPVQELDHSHEANIDNDLPLRTPPLLQTPLMDSVVAYFRLPEMKRDQLEGSKWGFRDPEIIEKQKLSKMNVEISIKAFVKAHLGEVTSGRAVARIFHGLSSPKYPAKSWSSNKHWNSYPFYNFKDLARLASKAMQSRQRI</sequence>
<feature type="domain" description="Helicase ATP-binding" evidence="9">
    <location>
        <begin position="848"/>
        <end position="1027"/>
    </location>
</feature>
<dbReference type="PROSITE" id="PS51192">
    <property type="entry name" value="HELICASE_ATP_BIND_1"/>
    <property type="match status" value="1"/>
</dbReference>
<dbReference type="InterPro" id="IPR001650">
    <property type="entry name" value="Helicase_C-like"/>
</dbReference>
<feature type="compositionally biased region" description="Polar residues" evidence="8">
    <location>
        <begin position="685"/>
        <end position="695"/>
    </location>
</feature>
<feature type="region of interest" description="Disordered" evidence="8">
    <location>
        <begin position="573"/>
        <end position="722"/>
    </location>
</feature>
<keyword evidence="2" id="KW-0547">Nucleotide-binding</keyword>
<evidence type="ECO:0000256" key="8">
    <source>
        <dbReference type="SAM" id="MobiDB-lite"/>
    </source>
</evidence>
<dbReference type="Pfam" id="PF00270">
    <property type="entry name" value="DEAD"/>
    <property type="match status" value="1"/>
</dbReference>
<feature type="compositionally biased region" description="Basic and acidic residues" evidence="8">
    <location>
        <begin position="631"/>
        <end position="641"/>
    </location>
</feature>
<keyword evidence="3" id="KW-0378">Hydrolase</keyword>
<dbReference type="EC" id="5.6.2.4" evidence="7"/>
<comment type="catalytic activity">
    <reaction evidence="6">
        <text>Couples ATP hydrolysis with the unwinding of duplex DNA by translocating in the 3'-5' direction.</text>
        <dbReference type="EC" id="5.6.2.4"/>
    </reaction>
</comment>
<dbReference type="SMART" id="SM00490">
    <property type="entry name" value="HELICc"/>
    <property type="match status" value="1"/>
</dbReference>
<feature type="domain" description="Helicase C-terminal" evidence="10">
    <location>
        <begin position="1068"/>
        <end position="1214"/>
    </location>
</feature>
<evidence type="ECO:0000256" key="5">
    <source>
        <dbReference type="ARBA" id="ARBA00022840"/>
    </source>
</evidence>
<feature type="compositionally biased region" description="Acidic residues" evidence="8">
    <location>
        <begin position="467"/>
        <end position="479"/>
    </location>
</feature>
<dbReference type="PANTHER" id="PTHR13710">
    <property type="entry name" value="DNA HELICASE RECQ FAMILY MEMBER"/>
    <property type="match status" value="1"/>
</dbReference>
<feature type="region of interest" description="Disordered" evidence="8">
    <location>
        <begin position="1220"/>
        <end position="1239"/>
    </location>
</feature>
<comment type="similarity">
    <text evidence="1">Belongs to the helicase family. RecQ subfamily.</text>
</comment>
<accession>A0ABQ8F7F4</accession>
<feature type="compositionally biased region" description="Polar residues" evidence="8">
    <location>
        <begin position="90"/>
        <end position="106"/>
    </location>
</feature>
<evidence type="ECO:0000256" key="1">
    <source>
        <dbReference type="ARBA" id="ARBA00005446"/>
    </source>
</evidence>
<dbReference type="CDD" id="cd18018">
    <property type="entry name" value="DEXHc_RecQ4-like"/>
    <property type="match status" value="1"/>
</dbReference>
<comment type="caution">
    <text evidence="11">The sequence shown here is derived from an EMBL/GenBank/DDBJ whole genome shotgun (WGS) entry which is preliminary data.</text>
</comment>
<reference evidence="11 12" key="1">
    <citation type="submission" date="2021-02" db="EMBL/GenBank/DDBJ databases">
        <title>Variation within the Batrachochytrium salamandrivorans European outbreak.</title>
        <authorList>
            <person name="Kelly M."/>
            <person name="Pasmans F."/>
            <person name="Shea T.P."/>
            <person name="Munoz J.F."/>
            <person name="Carranza S."/>
            <person name="Cuomo C.A."/>
            <person name="Martel A."/>
        </authorList>
    </citation>
    <scope>NUCLEOTIDE SEQUENCE [LARGE SCALE GENOMIC DNA]</scope>
    <source>
        <strain evidence="11 12">AMFP18/2</strain>
    </source>
</reference>
<dbReference type="Gene3D" id="3.40.50.300">
    <property type="entry name" value="P-loop containing nucleotide triphosphate hydrolases"/>
    <property type="match status" value="2"/>
</dbReference>
<feature type="region of interest" description="Disordered" evidence="8">
    <location>
        <begin position="427"/>
        <end position="479"/>
    </location>
</feature>
<keyword evidence="12" id="KW-1185">Reference proteome</keyword>
<dbReference type="InterPro" id="IPR014001">
    <property type="entry name" value="Helicase_ATP-bd"/>
</dbReference>
<keyword evidence="5" id="KW-0067">ATP-binding</keyword>
<feature type="compositionally biased region" description="Basic and acidic residues" evidence="8">
    <location>
        <begin position="703"/>
        <end position="717"/>
    </location>
</feature>
<dbReference type="EMBL" id="JAFCIX010000354">
    <property type="protein sequence ID" value="KAH6593491.1"/>
    <property type="molecule type" value="Genomic_DNA"/>
</dbReference>